<gene>
    <name evidence="1" type="ORF">PIB30_024000</name>
</gene>
<accession>A0ABU6Z9A0</accession>
<protein>
    <submittedName>
        <fullName evidence="1">Uncharacterized protein</fullName>
    </submittedName>
</protein>
<keyword evidence="2" id="KW-1185">Reference proteome</keyword>
<proteinExistence type="predicted"/>
<evidence type="ECO:0000313" key="1">
    <source>
        <dbReference type="EMBL" id="MED6218120.1"/>
    </source>
</evidence>
<sequence>MRHDRYVPHQPCPKRGHLDMKWLIHILSSSFTQRKTHHKENRRSTLDKKRLIGAAKRKALLSLVHASRAIITPAIVSAPLCRAQNSEVTTPNETQAHTDTREMISLSLDSASPHLTSPDSPTAPSPVSARPSCLAAAVPRLSLPLPLKLCCLLSLQRFYDNVIVGAVILDNRCCD</sequence>
<dbReference type="Proteomes" id="UP001341840">
    <property type="component" value="Unassembled WGS sequence"/>
</dbReference>
<name>A0ABU6Z9A0_9FABA</name>
<dbReference type="EMBL" id="JASCZI010271945">
    <property type="protein sequence ID" value="MED6218120.1"/>
    <property type="molecule type" value="Genomic_DNA"/>
</dbReference>
<organism evidence="1 2">
    <name type="scientific">Stylosanthes scabra</name>
    <dbReference type="NCBI Taxonomy" id="79078"/>
    <lineage>
        <taxon>Eukaryota</taxon>
        <taxon>Viridiplantae</taxon>
        <taxon>Streptophyta</taxon>
        <taxon>Embryophyta</taxon>
        <taxon>Tracheophyta</taxon>
        <taxon>Spermatophyta</taxon>
        <taxon>Magnoliopsida</taxon>
        <taxon>eudicotyledons</taxon>
        <taxon>Gunneridae</taxon>
        <taxon>Pentapetalae</taxon>
        <taxon>rosids</taxon>
        <taxon>fabids</taxon>
        <taxon>Fabales</taxon>
        <taxon>Fabaceae</taxon>
        <taxon>Papilionoideae</taxon>
        <taxon>50 kb inversion clade</taxon>
        <taxon>dalbergioids sensu lato</taxon>
        <taxon>Dalbergieae</taxon>
        <taxon>Pterocarpus clade</taxon>
        <taxon>Stylosanthes</taxon>
    </lineage>
</organism>
<reference evidence="1 2" key="1">
    <citation type="journal article" date="2023" name="Plants (Basel)">
        <title>Bridging the Gap: Combining Genomics and Transcriptomics Approaches to Understand Stylosanthes scabra, an Orphan Legume from the Brazilian Caatinga.</title>
        <authorList>
            <person name="Ferreira-Neto J.R.C."/>
            <person name="da Silva M.D."/>
            <person name="Binneck E."/>
            <person name="de Melo N.F."/>
            <person name="da Silva R.H."/>
            <person name="de Melo A.L.T.M."/>
            <person name="Pandolfi V."/>
            <person name="Bustamante F.O."/>
            <person name="Brasileiro-Vidal A.C."/>
            <person name="Benko-Iseppon A.M."/>
        </authorList>
    </citation>
    <scope>NUCLEOTIDE SEQUENCE [LARGE SCALE GENOMIC DNA]</scope>
    <source>
        <tissue evidence="1">Leaves</tissue>
    </source>
</reference>
<evidence type="ECO:0000313" key="2">
    <source>
        <dbReference type="Proteomes" id="UP001341840"/>
    </source>
</evidence>
<comment type="caution">
    <text evidence="1">The sequence shown here is derived from an EMBL/GenBank/DDBJ whole genome shotgun (WGS) entry which is preliminary data.</text>
</comment>